<reference evidence="2 3" key="1">
    <citation type="submission" date="2019-07" db="EMBL/GenBank/DDBJ databases">
        <title>The draft genome sequence of Aquimarina algiphila M91.</title>
        <authorList>
            <person name="Meng X."/>
        </authorList>
    </citation>
    <scope>NUCLEOTIDE SEQUENCE [LARGE SCALE GENOMIC DNA]</scope>
    <source>
        <strain evidence="2 3">M91</strain>
    </source>
</reference>
<dbReference type="Proteomes" id="UP000318833">
    <property type="component" value="Unassembled WGS sequence"/>
</dbReference>
<dbReference type="OrthoDB" id="1189385at2"/>
<evidence type="ECO:0000256" key="1">
    <source>
        <dbReference type="SAM" id="Phobius"/>
    </source>
</evidence>
<feature type="transmembrane region" description="Helical" evidence="1">
    <location>
        <begin position="7"/>
        <end position="25"/>
    </location>
</feature>
<keyword evidence="1" id="KW-0812">Transmembrane</keyword>
<proteinExistence type="predicted"/>
<feature type="transmembrane region" description="Helical" evidence="1">
    <location>
        <begin position="40"/>
        <end position="59"/>
    </location>
</feature>
<keyword evidence="3" id="KW-1185">Reference proteome</keyword>
<organism evidence="2 3">
    <name type="scientific">Aquimarina algiphila</name>
    <dbReference type="NCBI Taxonomy" id="2047982"/>
    <lineage>
        <taxon>Bacteria</taxon>
        <taxon>Pseudomonadati</taxon>
        <taxon>Bacteroidota</taxon>
        <taxon>Flavobacteriia</taxon>
        <taxon>Flavobacteriales</taxon>
        <taxon>Flavobacteriaceae</taxon>
        <taxon>Aquimarina</taxon>
    </lineage>
</organism>
<comment type="caution">
    <text evidence="2">The sequence shown here is derived from an EMBL/GenBank/DDBJ whole genome shotgun (WGS) entry which is preliminary data.</text>
</comment>
<evidence type="ECO:0008006" key="4">
    <source>
        <dbReference type="Google" id="ProtNLM"/>
    </source>
</evidence>
<feature type="transmembrane region" description="Helical" evidence="1">
    <location>
        <begin position="98"/>
        <end position="119"/>
    </location>
</feature>
<dbReference type="RefSeq" id="WP_143916051.1">
    <property type="nucleotide sequence ID" value="NZ_CANMIK010000028.1"/>
</dbReference>
<dbReference type="InterPro" id="IPR023393">
    <property type="entry name" value="START-like_dom_sf"/>
</dbReference>
<protein>
    <recommendedName>
        <fullName evidence="4">SRPBCC family protein</fullName>
    </recommendedName>
</protein>
<dbReference type="AlphaFoldDB" id="A0A554VNG2"/>
<dbReference type="Gene3D" id="3.30.530.20">
    <property type="match status" value="1"/>
</dbReference>
<feature type="transmembrane region" description="Helical" evidence="1">
    <location>
        <begin position="66"/>
        <end position="86"/>
    </location>
</feature>
<keyword evidence="1" id="KW-0472">Membrane</keyword>
<gene>
    <name evidence="2" type="ORF">FOF46_07655</name>
</gene>
<dbReference type="InterPro" id="IPR019587">
    <property type="entry name" value="Polyketide_cyclase/dehydratase"/>
</dbReference>
<dbReference type="Pfam" id="PF10604">
    <property type="entry name" value="Polyketide_cyc2"/>
    <property type="match status" value="1"/>
</dbReference>
<dbReference type="EMBL" id="VLNR01000011">
    <property type="protein sequence ID" value="TSE09882.1"/>
    <property type="molecule type" value="Genomic_DNA"/>
</dbReference>
<evidence type="ECO:0000313" key="3">
    <source>
        <dbReference type="Proteomes" id="UP000318833"/>
    </source>
</evidence>
<name>A0A554VNG2_9FLAO</name>
<accession>A0A554VNG2</accession>
<sequence length="277" mass="31615">MNKLQRHLSANAVFSILNGTLLLVFQENVEQIFNIEPSKFFFILGILLLVFALTIIVELKKQRALPVLWIIIQDALWVIGSVILLVFNPFNISTDGNIIVALVAIVVLVLGLGQAKGLARADEQSKKGQKVFKFKRKVKGSISKVWEVISDVANYHEVAPNIDGSKVISGEKKGMVRSCSHGKDSWIETCTLWEDEKQYSFIVDTQTPDYPYPLKALKGTWIVDEISKNENEITMIFEFEYKKPIQNILVHPLMKYRFTKVCKELLDNWQNMIENNN</sequence>
<evidence type="ECO:0000313" key="2">
    <source>
        <dbReference type="EMBL" id="TSE09882.1"/>
    </source>
</evidence>
<dbReference type="SUPFAM" id="SSF55961">
    <property type="entry name" value="Bet v1-like"/>
    <property type="match status" value="1"/>
</dbReference>
<keyword evidence="1" id="KW-1133">Transmembrane helix</keyword>